<dbReference type="CDD" id="cd05403">
    <property type="entry name" value="NT_KNTase_like"/>
    <property type="match status" value="1"/>
</dbReference>
<keyword evidence="2 4" id="KW-0046">Antibiotic resistance</keyword>
<reference evidence="8" key="1">
    <citation type="submission" date="2014-03" db="EMBL/GenBank/DDBJ databases">
        <authorList>
            <person name="Urmite Genomes U."/>
        </authorList>
    </citation>
    <scope>NUCLEOTIDE SEQUENCE [LARGE SCALE GENOMIC DNA]</scope>
    <source>
        <strain evidence="8">HD-03</strain>
    </source>
</reference>
<dbReference type="InterPro" id="IPR002934">
    <property type="entry name" value="Polymerase_NTP_transf_dom"/>
</dbReference>
<evidence type="ECO:0000259" key="6">
    <source>
        <dbReference type="Pfam" id="PF13427"/>
    </source>
</evidence>
<dbReference type="GO" id="GO:0005524">
    <property type="term" value="F:ATP binding"/>
    <property type="evidence" value="ECO:0007669"/>
    <property type="project" value="UniProtKB-KW"/>
</dbReference>
<dbReference type="AlphaFoldDB" id="A0A024PA79"/>
<accession>A0A024PA79</accession>
<keyword evidence="4" id="KW-0067">ATP-binding</keyword>
<dbReference type="GO" id="GO:0070566">
    <property type="term" value="F:adenylyltransferase activity"/>
    <property type="evidence" value="ECO:0007669"/>
    <property type="project" value="InterPro"/>
</dbReference>
<evidence type="ECO:0000256" key="2">
    <source>
        <dbReference type="ARBA" id="ARBA00023251"/>
    </source>
</evidence>
<dbReference type="InterPro" id="IPR025184">
    <property type="entry name" value="AadA_C"/>
</dbReference>
<comment type="catalytic activity">
    <reaction evidence="3 4">
        <text>spectinomycin + ATP = 9-O-adenylylspectinomycin + diphosphate</text>
        <dbReference type="Rhea" id="RHEA:63228"/>
        <dbReference type="ChEBI" id="CHEBI:30616"/>
        <dbReference type="ChEBI" id="CHEBI:33019"/>
        <dbReference type="ChEBI" id="CHEBI:146260"/>
        <dbReference type="ChEBI" id="CHEBI:146261"/>
    </reaction>
</comment>
<proteinExistence type="predicted"/>
<keyword evidence="4" id="KW-0548">Nucleotidyltransferase</keyword>
<protein>
    <recommendedName>
        <fullName evidence="4">Spectinomycin 9-adenylyltransferase</fullName>
    </recommendedName>
</protein>
<dbReference type="GO" id="GO:0046677">
    <property type="term" value="P:response to antibiotic"/>
    <property type="evidence" value="ECO:0007669"/>
    <property type="project" value="UniProtKB-KW"/>
</dbReference>
<dbReference type="SUPFAM" id="SSF81301">
    <property type="entry name" value="Nucleotidyltransferase"/>
    <property type="match status" value="1"/>
</dbReference>
<name>A0A024PA79_9BACI</name>
<dbReference type="PIRSF" id="PIRSF000819">
    <property type="entry name" value="Streptomycin_3-adenylyltransf"/>
    <property type="match status" value="1"/>
</dbReference>
<dbReference type="InterPro" id="IPR024172">
    <property type="entry name" value="AadA/Aad9"/>
</dbReference>
<evidence type="ECO:0000313" key="8">
    <source>
        <dbReference type="Proteomes" id="UP000028868"/>
    </source>
</evidence>
<evidence type="ECO:0000256" key="4">
    <source>
        <dbReference type="PIRNR" id="PIRNR000819"/>
    </source>
</evidence>
<feature type="domain" description="Polymerase nucleotidyl transferase" evidence="5">
    <location>
        <begin position="32"/>
        <end position="101"/>
    </location>
</feature>
<keyword evidence="4" id="KW-0547">Nucleotide-binding</keyword>
<gene>
    <name evidence="7" type="primary">ant1</name>
    <name evidence="7" type="ORF">BN983_03635</name>
</gene>
<dbReference type="EMBL" id="CCDI010000004">
    <property type="protein sequence ID" value="CDQ25317.1"/>
    <property type="molecule type" value="Genomic_DNA"/>
</dbReference>
<evidence type="ECO:0000259" key="5">
    <source>
        <dbReference type="Pfam" id="PF01909"/>
    </source>
</evidence>
<evidence type="ECO:0000256" key="3">
    <source>
        <dbReference type="ARBA" id="ARBA00047831"/>
    </source>
</evidence>
<dbReference type="Pfam" id="PF01909">
    <property type="entry name" value="NTP_transf_2"/>
    <property type="match status" value="1"/>
</dbReference>
<dbReference type="Gene3D" id="3.30.460.10">
    <property type="entry name" value="Beta Polymerase, domain 2"/>
    <property type="match status" value="1"/>
</dbReference>
<comment type="caution">
    <text evidence="7">The sequence shown here is derived from an EMBL/GenBank/DDBJ whole genome shotgun (WGS) entry which is preliminary data.</text>
</comment>
<sequence length="263" mass="30523">MSYNWNNSSSDIRDFVLKLVSKTKPIIDDNFIGFYLHGSLAMGGFNPYKSDLDLIVVTNESITIETKRKLANLYLSYSDDPYPIEISFLNKEQLDNWKHPSSFDFHYSEQWRERYETDISKEQCLYINEDISTDPDLAAHIYILNQRGICIDGEPIPEIFPIISQSDYFSSIEGDYQECLVNIEDDPIYCSLNMLRVFLYVKSGTVTSKQEAGEWGIATLEGLSNTIQKILDSYRSEEVSYKFDKKELFGLKDYIHRNVQELL</sequence>
<dbReference type="RefSeq" id="WP_035510707.1">
    <property type="nucleotide sequence ID" value="NZ_CCDH010000004.1"/>
</dbReference>
<organism evidence="7 8">
    <name type="scientific">Halobacillus karajensis</name>
    <dbReference type="NCBI Taxonomy" id="195088"/>
    <lineage>
        <taxon>Bacteria</taxon>
        <taxon>Bacillati</taxon>
        <taxon>Bacillota</taxon>
        <taxon>Bacilli</taxon>
        <taxon>Bacillales</taxon>
        <taxon>Bacillaceae</taxon>
        <taxon>Halobacillus</taxon>
    </lineage>
</organism>
<dbReference type="OrthoDB" id="5643411at2"/>
<evidence type="ECO:0000256" key="1">
    <source>
        <dbReference type="ARBA" id="ARBA00022679"/>
    </source>
</evidence>
<evidence type="ECO:0000313" key="7">
    <source>
        <dbReference type="EMBL" id="CDQ25317.1"/>
    </source>
</evidence>
<keyword evidence="1 4" id="KW-0808">Transferase</keyword>
<keyword evidence="8" id="KW-1185">Reference proteome</keyword>
<reference evidence="7 8" key="2">
    <citation type="submission" date="2014-05" db="EMBL/GenBank/DDBJ databases">
        <title>Draft genome sequence of Halobacillus karajensis HK-03.</title>
        <authorList>
            <person name="Khelaifia S."/>
            <person name="Croce O."/>
            <person name="Lagier J.C."/>
            <person name="Raoult D."/>
        </authorList>
    </citation>
    <scope>NUCLEOTIDE SEQUENCE [LARGE SCALE GENOMIC DNA]</scope>
    <source>
        <strain evidence="7 8">HD-03</strain>
    </source>
</reference>
<feature type="domain" description="Adenylyltransferase AadA C-terminal" evidence="6">
    <location>
        <begin position="158"/>
        <end position="248"/>
    </location>
</feature>
<dbReference type="Proteomes" id="UP000028868">
    <property type="component" value="Unassembled WGS sequence"/>
</dbReference>
<dbReference type="InterPro" id="IPR043519">
    <property type="entry name" value="NT_sf"/>
</dbReference>
<dbReference type="Pfam" id="PF13427">
    <property type="entry name" value="AadA_C"/>
    <property type="match status" value="1"/>
</dbReference>